<evidence type="ECO:0000313" key="2">
    <source>
        <dbReference type="EMBL" id="MBA4495463.1"/>
    </source>
</evidence>
<sequence length="227" mass="25798">MMDVTSGVRKGWFSWVFRGSAFLHILAAVFMLCVLAQTTKGSLIVRSTYISANQTLVVISWFASSLAILSVIVTFTVLTFALDKTYRPLLQWAWMISVIGGAAIFLNHFIQMTVISALSELFILMPSPELASHMYEWDKLLQQVIGVFSPSCFAISGLIYTAVMFRTRDFPSSLSWWSFLIWTILLTGAIVFRWEQEAEQVLLGVAIFIYIPWLWYAADQVKPHFTK</sequence>
<feature type="transmembrane region" description="Helical" evidence="1">
    <location>
        <begin position="144"/>
        <end position="163"/>
    </location>
</feature>
<keyword evidence="3" id="KW-1185">Reference proteome</keyword>
<dbReference type="Pfam" id="PF14329">
    <property type="entry name" value="DUF4386"/>
    <property type="match status" value="1"/>
</dbReference>
<feature type="transmembrane region" description="Helical" evidence="1">
    <location>
        <begin position="201"/>
        <end position="218"/>
    </location>
</feature>
<dbReference type="AlphaFoldDB" id="A0A7W1WT19"/>
<feature type="transmembrane region" description="Helical" evidence="1">
    <location>
        <begin position="94"/>
        <end position="123"/>
    </location>
</feature>
<keyword evidence="1" id="KW-0472">Membrane</keyword>
<dbReference type="InterPro" id="IPR025495">
    <property type="entry name" value="DUF4386"/>
</dbReference>
<dbReference type="Proteomes" id="UP000535491">
    <property type="component" value="Unassembled WGS sequence"/>
</dbReference>
<dbReference type="RefSeq" id="WP_181752933.1">
    <property type="nucleotide sequence ID" value="NZ_JACEIQ010000015.1"/>
</dbReference>
<feature type="transmembrane region" description="Helical" evidence="1">
    <location>
        <begin position="56"/>
        <end position="82"/>
    </location>
</feature>
<evidence type="ECO:0000313" key="3">
    <source>
        <dbReference type="Proteomes" id="UP000535491"/>
    </source>
</evidence>
<gene>
    <name evidence="2" type="ORF">H1191_14245</name>
</gene>
<name>A0A7W1WT19_9BACL</name>
<comment type="caution">
    <text evidence="2">The sequence shown here is derived from an EMBL/GenBank/DDBJ whole genome shotgun (WGS) entry which is preliminary data.</text>
</comment>
<accession>A0A7W1WT19</accession>
<keyword evidence="1" id="KW-1133">Transmembrane helix</keyword>
<feature type="transmembrane region" description="Helical" evidence="1">
    <location>
        <begin position="12"/>
        <end position="35"/>
    </location>
</feature>
<feature type="transmembrane region" description="Helical" evidence="1">
    <location>
        <begin position="175"/>
        <end position="194"/>
    </location>
</feature>
<keyword evidence="1" id="KW-0812">Transmembrane</keyword>
<protein>
    <submittedName>
        <fullName evidence="2">DUF4386 family protein</fullName>
    </submittedName>
</protein>
<reference evidence="2 3" key="1">
    <citation type="submission" date="2020-07" db="EMBL/GenBank/DDBJ databases">
        <authorList>
            <person name="Feng H."/>
        </authorList>
    </citation>
    <scope>NUCLEOTIDE SEQUENCE [LARGE SCALE GENOMIC DNA]</scope>
    <source>
        <strain evidence="3">s-10</strain>
    </source>
</reference>
<organism evidence="2 3">
    <name type="scientific">Paenactinomyces guangxiensis</name>
    <dbReference type="NCBI Taxonomy" id="1490290"/>
    <lineage>
        <taxon>Bacteria</taxon>
        <taxon>Bacillati</taxon>
        <taxon>Bacillota</taxon>
        <taxon>Bacilli</taxon>
        <taxon>Bacillales</taxon>
        <taxon>Thermoactinomycetaceae</taxon>
        <taxon>Paenactinomyces</taxon>
    </lineage>
</organism>
<evidence type="ECO:0000256" key="1">
    <source>
        <dbReference type="SAM" id="Phobius"/>
    </source>
</evidence>
<proteinExistence type="predicted"/>
<dbReference type="EMBL" id="JACEIQ010000015">
    <property type="protein sequence ID" value="MBA4495463.1"/>
    <property type="molecule type" value="Genomic_DNA"/>
</dbReference>